<dbReference type="CDD" id="cd09272">
    <property type="entry name" value="RNase_HI_RT_Ty1"/>
    <property type="match status" value="1"/>
</dbReference>
<feature type="compositionally biased region" description="Basic and acidic residues" evidence="1">
    <location>
        <begin position="89"/>
        <end position="98"/>
    </location>
</feature>
<dbReference type="AlphaFoldDB" id="Q2QWA4"/>
<organism evidence="3">
    <name type="scientific">Oryza sativa subsp. japonica</name>
    <name type="common">Rice</name>
    <dbReference type="NCBI Taxonomy" id="39947"/>
    <lineage>
        <taxon>Eukaryota</taxon>
        <taxon>Viridiplantae</taxon>
        <taxon>Streptophyta</taxon>
        <taxon>Embryophyta</taxon>
        <taxon>Tracheophyta</taxon>
        <taxon>Spermatophyta</taxon>
        <taxon>Magnoliopsida</taxon>
        <taxon>Liliopsida</taxon>
        <taxon>Poales</taxon>
        <taxon>Poaceae</taxon>
        <taxon>BOP clade</taxon>
        <taxon>Oryzoideae</taxon>
        <taxon>Oryzeae</taxon>
        <taxon>Oryzinae</taxon>
        <taxon>Oryza</taxon>
        <taxon>Oryza sativa</taxon>
    </lineage>
</organism>
<feature type="compositionally biased region" description="Low complexity" evidence="1">
    <location>
        <begin position="65"/>
        <end position="78"/>
    </location>
</feature>
<protein>
    <submittedName>
        <fullName evidence="3">Transposon protein, putative, unclassified</fullName>
    </submittedName>
</protein>
<reference evidence="3" key="1">
    <citation type="journal article" date="2005" name="BMC Biol.">
        <title>The sequence of rice chromosomes 11 and 12, rich in disease resistance genes and recent gene duplications.</title>
        <authorList>
            <consortium name="The rice chromosomes 11 and 12 sequencing consortia"/>
        </authorList>
    </citation>
    <scope>NUCLEOTIDE SEQUENCE [LARGE SCALE GENOMIC DNA]</scope>
</reference>
<evidence type="ECO:0000259" key="2">
    <source>
        <dbReference type="Pfam" id="PF05754"/>
    </source>
</evidence>
<feature type="region of interest" description="Disordered" evidence="1">
    <location>
        <begin position="1"/>
        <end position="98"/>
    </location>
</feature>
<sequence length="362" mass="39338">MAKPAQPAGGGARAPMVAGGGHRHGGAAAERGEGKGEKKRRSTAHPRSTATTKKAAGAEEGGGAARVDGVDGVPAVGERNGGVDEVGEDAAKPKEAAPRRGRGVFIGEVTWKGGEARWNPKGIFILLLPSVLPDDGWSIGNGHNRHWKSIYAAVNRELSFFLGLQVKQLKVEIFVSQTKYIKDLLKKFGMEHAKPIKTPMVTNGHLDLDEGDYIGCKMDRKSTSGSWQMLGRSLVSWSSKKQNFVALSTAVAESVSAGSCGAELLWMKQTMLDNGIRFTKTPLLCDNGSAIKIANNLVQHSKTKHIDIRHHFLRDYVAKSDIVISHIRTEYQLADIFTKTLDKTHFCKLRNEFNVIDFSNVA</sequence>
<dbReference type="EMBL" id="DP000011">
    <property type="protein sequence ID" value="ABA96085.1"/>
    <property type="molecule type" value="Genomic_DNA"/>
</dbReference>
<dbReference type="InterPro" id="IPR008552">
    <property type="entry name" value="DUF834"/>
</dbReference>
<evidence type="ECO:0000256" key="1">
    <source>
        <dbReference type="SAM" id="MobiDB-lite"/>
    </source>
</evidence>
<dbReference type="PANTHER" id="PTHR11439:SF495">
    <property type="entry name" value="REVERSE TRANSCRIPTASE, RNA-DEPENDENT DNA POLYMERASE-RELATED"/>
    <property type="match status" value="1"/>
</dbReference>
<feature type="domain" description="DUF834" evidence="2">
    <location>
        <begin position="60"/>
        <end position="101"/>
    </location>
</feature>
<proteinExistence type="predicted"/>
<evidence type="ECO:0000313" key="3">
    <source>
        <dbReference type="EMBL" id="ABA96085.1"/>
    </source>
</evidence>
<gene>
    <name evidence="3" type="ordered locus">LOC_Os12g10030</name>
</gene>
<name>Q2QWA4_ORYSJ</name>
<reference evidence="3" key="2">
    <citation type="submission" date="2005-04" db="EMBL/GenBank/DDBJ databases">
        <authorList>
            <person name="Buell C.R."/>
            <person name="Wing R.A."/>
            <person name="McCombie W.A."/>
            <person name="Ouyang S."/>
        </authorList>
    </citation>
    <scope>NUCLEOTIDE SEQUENCE</scope>
</reference>
<dbReference type="PANTHER" id="PTHR11439">
    <property type="entry name" value="GAG-POL-RELATED RETROTRANSPOSON"/>
    <property type="match status" value="1"/>
</dbReference>
<dbReference type="Pfam" id="PF05754">
    <property type="entry name" value="DUF834"/>
    <property type="match status" value="1"/>
</dbReference>
<accession>Q2QWA4</accession>
<reference evidence="3" key="3">
    <citation type="submission" date="2006-01" db="EMBL/GenBank/DDBJ databases">
        <authorList>
            <person name="Buell R."/>
        </authorList>
    </citation>
    <scope>NUCLEOTIDE SEQUENCE</scope>
</reference>